<keyword evidence="5 9" id="KW-0784">Thiamine biosynthesis</keyword>
<dbReference type="Gene3D" id="3.20.20.70">
    <property type="entry name" value="Aldolase class I"/>
    <property type="match status" value="1"/>
</dbReference>
<feature type="binding site" evidence="9">
    <location>
        <begin position="40"/>
        <end position="44"/>
    </location>
    <ligand>
        <name>4-amino-2-methyl-5-(diphosphooxymethyl)pyrimidine</name>
        <dbReference type="ChEBI" id="CHEBI:57841"/>
    </ligand>
</feature>
<comment type="catalytic activity">
    <reaction evidence="8 9 10">
        <text>2-[(2R,5Z)-2-carboxy-4-methylthiazol-5(2H)-ylidene]ethyl phosphate + 4-amino-2-methyl-5-(diphosphooxymethyl)pyrimidine + 2 H(+) = thiamine phosphate + CO2 + diphosphate</text>
        <dbReference type="Rhea" id="RHEA:47844"/>
        <dbReference type="ChEBI" id="CHEBI:15378"/>
        <dbReference type="ChEBI" id="CHEBI:16526"/>
        <dbReference type="ChEBI" id="CHEBI:33019"/>
        <dbReference type="ChEBI" id="CHEBI:37575"/>
        <dbReference type="ChEBI" id="CHEBI:57841"/>
        <dbReference type="ChEBI" id="CHEBI:62899"/>
        <dbReference type="EC" id="2.5.1.3"/>
    </reaction>
</comment>
<feature type="binding site" evidence="9">
    <location>
        <position position="76"/>
    </location>
    <ligand>
        <name>Mg(2+)</name>
        <dbReference type="ChEBI" id="CHEBI:18420"/>
    </ligand>
</feature>
<dbReference type="CDD" id="cd00564">
    <property type="entry name" value="TMP_TenI"/>
    <property type="match status" value="1"/>
</dbReference>
<keyword evidence="14" id="KW-1185">Reference proteome</keyword>
<evidence type="ECO:0000256" key="7">
    <source>
        <dbReference type="ARBA" id="ARBA00047851"/>
    </source>
</evidence>
<dbReference type="NCBIfam" id="TIGR00693">
    <property type="entry name" value="thiE"/>
    <property type="match status" value="1"/>
</dbReference>
<evidence type="ECO:0000256" key="4">
    <source>
        <dbReference type="ARBA" id="ARBA00022842"/>
    </source>
</evidence>
<evidence type="ECO:0000256" key="5">
    <source>
        <dbReference type="ARBA" id="ARBA00022977"/>
    </source>
</evidence>
<evidence type="ECO:0000256" key="11">
    <source>
        <dbReference type="RuleBase" id="RU004253"/>
    </source>
</evidence>
<evidence type="ECO:0000256" key="3">
    <source>
        <dbReference type="ARBA" id="ARBA00022723"/>
    </source>
</evidence>
<keyword evidence="4 9" id="KW-0460">Magnesium</keyword>
<feature type="binding site" evidence="9">
    <location>
        <position position="113"/>
    </location>
    <ligand>
        <name>4-amino-2-methyl-5-(diphosphooxymethyl)pyrimidine</name>
        <dbReference type="ChEBI" id="CHEBI:57841"/>
    </ligand>
</feature>
<evidence type="ECO:0000313" key="14">
    <source>
        <dbReference type="Proteomes" id="UP001596990"/>
    </source>
</evidence>
<dbReference type="PANTHER" id="PTHR20857">
    <property type="entry name" value="THIAMINE-PHOSPHATE PYROPHOSPHORYLASE"/>
    <property type="match status" value="1"/>
</dbReference>
<evidence type="ECO:0000256" key="8">
    <source>
        <dbReference type="ARBA" id="ARBA00047883"/>
    </source>
</evidence>
<organism evidence="13 14">
    <name type="scientific">Thalassobacillus hwangdonensis</name>
    <dbReference type="NCBI Taxonomy" id="546108"/>
    <lineage>
        <taxon>Bacteria</taxon>
        <taxon>Bacillati</taxon>
        <taxon>Bacillota</taxon>
        <taxon>Bacilli</taxon>
        <taxon>Bacillales</taxon>
        <taxon>Bacillaceae</taxon>
        <taxon>Thalassobacillus</taxon>
    </lineage>
</organism>
<dbReference type="GO" id="GO:0004789">
    <property type="term" value="F:thiamine-phosphate diphosphorylase activity"/>
    <property type="evidence" value="ECO:0007669"/>
    <property type="project" value="UniProtKB-EC"/>
</dbReference>
<evidence type="ECO:0000256" key="6">
    <source>
        <dbReference type="ARBA" id="ARBA00047334"/>
    </source>
</evidence>
<comment type="caution">
    <text evidence="13">The sequence shown here is derived from an EMBL/GenBank/DDBJ whole genome shotgun (WGS) entry which is preliminary data.</text>
</comment>
<proteinExistence type="inferred from homology"/>
<name>A0ABW3L3W3_9BACI</name>
<dbReference type="InterPro" id="IPR034291">
    <property type="entry name" value="TMP_synthase"/>
</dbReference>
<dbReference type="HAMAP" id="MF_00097">
    <property type="entry name" value="TMP_synthase"/>
    <property type="match status" value="1"/>
</dbReference>
<feature type="binding site" evidence="9">
    <location>
        <position position="95"/>
    </location>
    <ligand>
        <name>Mg(2+)</name>
        <dbReference type="ChEBI" id="CHEBI:18420"/>
    </ligand>
</feature>
<comment type="pathway">
    <text evidence="1 9 11">Cofactor biosynthesis; thiamine diphosphate biosynthesis; thiamine phosphate from 4-amino-2-methyl-5-diphosphomethylpyrimidine and 4-methyl-5-(2-phosphoethyl)-thiazole: step 1/1.</text>
</comment>
<evidence type="ECO:0000256" key="9">
    <source>
        <dbReference type="HAMAP-Rule" id="MF_00097"/>
    </source>
</evidence>
<evidence type="ECO:0000256" key="2">
    <source>
        <dbReference type="ARBA" id="ARBA00022679"/>
    </source>
</evidence>
<feature type="binding site" evidence="9">
    <location>
        <position position="142"/>
    </location>
    <ligand>
        <name>4-amino-2-methyl-5-(diphosphooxymethyl)pyrimidine</name>
        <dbReference type="ChEBI" id="CHEBI:57841"/>
    </ligand>
</feature>
<dbReference type="PANTHER" id="PTHR20857:SF15">
    <property type="entry name" value="THIAMINE-PHOSPHATE SYNTHASE"/>
    <property type="match status" value="1"/>
</dbReference>
<dbReference type="EC" id="2.5.1.3" evidence="9"/>
<feature type="binding site" evidence="9">
    <location>
        <begin position="191"/>
        <end position="192"/>
    </location>
    <ligand>
        <name>2-[(2R,5Z)-2-carboxy-4-methylthiazol-5(2H)-ylidene]ethyl phosphate</name>
        <dbReference type="ChEBI" id="CHEBI:62899"/>
    </ligand>
</feature>
<dbReference type="Pfam" id="PF02581">
    <property type="entry name" value="TMP-TENI"/>
    <property type="match status" value="1"/>
</dbReference>
<feature type="binding site" evidence="9">
    <location>
        <begin position="139"/>
        <end position="141"/>
    </location>
    <ligand>
        <name>2-[(2R,5Z)-2-carboxy-4-methylthiazol-5(2H)-ylidene]ethyl phosphate</name>
        <dbReference type="ChEBI" id="CHEBI:62899"/>
    </ligand>
</feature>
<dbReference type="InterPro" id="IPR013785">
    <property type="entry name" value="Aldolase_TIM"/>
</dbReference>
<comment type="catalytic activity">
    <reaction evidence="6 9 10">
        <text>4-methyl-5-(2-phosphooxyethyl)-thiazole + 4-amino-2-methyl-5-(diphosphooxymethyl)pyrimidine + H(+) = thiamine phosphate + diphosphate</text>
        <dbReference type="Rhea" id="RHEA:22328"/>
        <dbReference type="ChEBI" id="CHEBI:15378"/>
        <dbReference type="ChEBI" id="CHEBI:33019"/>
        <dbReference type="ChEBI" id="CHEBI:37575"/>
        <dbReference type="ChEBI" id="CHEBI:57841"/>
        <dbReference type="ChEBI" id="CHEBI:58296"/>
        <dbReference type="EC" id="2.5.1.3"/>
    </reaction>
</comment>
<protein>
    <recommendedName>
        <fullName evidence="9">Thiamine-phosphate synthase</fullName>
        <shortName evidence="9">TP synthase</shortName>
        <shortName evidence="9">TPS</shortName>
        <ecNumber evidence="9">2.5.1.3</ecNumber>
    </recommendedName>
    <alternativeName>
        <fullName evidence="9">Thiamine-phosphate pyrophosphorylase</fullName>
        <shortName evidence="9">TMP pyrophosphorylase</shortName>
        <shortName evidence="9">TMP-PPase</shortName>
    </alternativeName>
</protein>
<dbReference type="InterPro" id="IPR022998">
    <property type="entry name" value="ThiamineP_synth_TenI"/>
</dbReference>
<feature type="binding site" evidence="9">
    <location>
        <position position="75"/>
    </location>
    <ligand>
        <name>4-amino-2-methyl-5-(diphosphooxymethyl)pyrimidine</name>
        <dbReference type="ChEBI" id="CHEBI:57841"/>
    </ligand>
</feature>
<dbReference type="Proteomes" id="UP001596990">
    <property type="component" value="Unassembled WGS sequence"/>
</dbReference>
<dbReference type="EMBL" id="JBHTKL010000006">
    <property type="protein sequence ID" value="MFD1020690.1"/>
    <property type="molecule type" value="Genomic_DNA"/>
</dbReference>
<feature type="binding site" evidence="9">
    <location>
        <position position="171"/>
    </location>
    <ligand>
        <name>2-[(2R,5Z)-2-carboxy-4-methylthiazol-5(2H)-ylidene]ethyl phosphate</name>
        <dbReference type="ChEBI" id="CHEBI:62899"/>
    </ligand>
</feature>
<comment type="similarity">
    <text evidence="9 10">Belongs to the thiamine-phosphate synthase family.</text>
</comment>
<evidence type="ECO:0000256" key="10">
    <source>
        <dbReference type="RuleBase" id="RU003826"/>
    </source>
</evidence>
<accession>A0ABW3L3W3</accession>
<evidence type="ECO:0000259" key="12">
    <source>
        <dbReference type="Pfam" id="PF02581"/>
    </source>
</evidence>
<gene>
    <name evidence="9 13" type="primary">thiE</name>
    <name evidence="13" type="ORF">ACFQ2J_15995</name>
</gene>
<reference evidence="14" key="1">
    <citation type="journal article" date="2019" name="Int. J. Syst. Evol. Microbiol.">
        <title>The Global Catalogue of Microorganisms (GCM) 10K type strain sequencing project: providing services to taxonomists for standard genome sequencing and annotation.</title>
        <authorList>
            <consortium name="The Broad Institute Genomics Platform"/>
            <consortium name="The Broad Institute Genome Sequencing Center for Infectious Disease"/>
            <person name="Wu L."/>
            <person name="Ma J."/>
        </authorList>
    </citation>
    <scope>NUCLEOTIDE SEQUENCE [LARGE SCALE GENOMIC DNA]</scope>
    <source>
        <strain evidence="14">CCUG 56607</strain>
    </source>
</reference>
<evidence type="ECO:0000256" key="1">
    <source>
        <dbReference type="ARBA" id="ARBA00005165"/>
    </source>
</evidence>
<comment type="catalytic activity">
    <reaction evidence="7 9 10">
        <text>2-(2-carboxy-4-methylthiazol-5-yl)ethyl phosphate + 4-amino-2-methyl-5-(diphosphooxymethyl)pyrimidine + 2 H(+) = thiamine phosphate + CO2 + diphosphate</text>
        <dbReference type="Rhea" id="RHEA:47848"/>
        <dbReference type="ChEBI" id="CHEBI:15378"/>
        <dbReference type="ChEBI" id="CHEBI:16526"/>
        <dbReference type="ChEBI" id="CHEBI:33019"/>
        <dbReference type="ChEBI" id="CHEBI:37575"/>
        <dbReference type="ChEBI" id="CHEBI:57841"/>
        <dbReference type="ChEBI" id="CHEBI:62890"/>
        <dbReference type="EC" id="2.5.1.3"/>
    </reaction>
</comment>
<dbReference type="InterPro" id="IPR036206">
    <property type="entry name" value="ThiamineP_synth_sf"/>
</dbReference>
<evidence type="ECO:0000313" key="13">
    <source>
        <dbReference type="EMBL" id="MFD1020690.1"/>
    </source>
</evidence>
<comment type="function">
    <text evidence="9">Condenses 4-methyl-5-(beta-hydroxyethyl)thiazole monophosphate (THZ-P) and 2-methyl-4-amino-5-hydroxymethyl pyrimidine pyrophosphate (HMP-PP) to form thiamine monophosphate (TMP).</text>
</comment>
<feature type="domain" description="Thiamine phosphate synthase/TenI" evidence="12">
    <location>
        <begin position="12"/>
        <end position="194"/>
    </location>
</feature>
<sequence length="207" mass="22832">MSKDLYSKLRKYFVMGSQNCDRDSCEVLEEAVRAGITAFQYREKGQGSLEGAEKLALGRKLREICRKHGILFFVNDDVELVDPLEADGIHVGQDDLSAEELRRRFPDRIIGLSISNLAELERSPIEVVDYVGVGPMFATTTKEDAKKPVDVHFLEKVKHVYPDLPTVGIGGINETNAADVLEAGADGVAVISVITKSDDILRTVQNL</sequence>
<comment type="cofactor">
    <cofactor evidence="9">
        <name>Mg(2+)</name>
        <dbReference type="ChEBI" id="CHEBI:18420"/>
    </cofactor>
    <text evidence="9">Binds 1 Mg(2+) ion per subunit.</text>
</comment>
<dbReference type="SUPFAM" id="SSF51391">
    <property type="entry name" value="Thiamin phosphate synthase"/>
    <property type="match status" value="1"/>
</dbReference>
<keyword evidence="2 9" id="KW-0808">Transferase</keyword>
<keyword evidence="3 9" id="KW-0479">Metal-binding</keyword>
<dbReference type="RefSeq" id="WP_386062828.1">
    <property type="nucleotide sequence ID" value="NZ_JBHTKL010000006.1"/>
</dbReference>